<accession>A0ABD3R3G7</accession>
<dbReference type="Pfam" id="PF20710">
    <property type="entry name" value="DUF6824"/>
    <property type="match status" value="1"/>
</dbReference>
<protein>
    <recommendedName>
        <fullName evidence="2">DUF6824 domain-containing protein</fullName>
    </recommendedName>
</protein>
<gene>
    <name evidence="3" type="ORF">ACHAXA_007977</name>
</gene>
<dbReference type="AlphaFoldDB" id="A0ABD3R3G7"/>
<feature type="non-terminal residue" evidence="3">
    <location>
        <position position="677"/>
    </location>
</feature>
<dbReference type="Proteomes" id="UP001530377">
    <property type="component" value="Unassembled WGS sequence"/>
</dbReference>
<evidence type="ECO:0000259" key="2">
    <source>
        <dbReference type="Pfam" id="PF20710"/>
    </source>
</evidence>
<feature type="region of interest" description="Disordered" evidence="1">
    <location>
        <begin position="631"/>
        <end position="677"/>
    </location>
</feature>
<evidence type="ECO:0000313" key="3">
    <source>
        <dbReference type="EMBL" id="KAL3807244.1"/>
    </source>
</evidence>
<feature type="compositionally biased region" description="Basic and acidic residues" evidence="1">
    <location>
        <begin position="633"/>
        <end position="642"/>
    </location>
</feature>
<feature type="region of interest" description="Disordered" evidence="1">
    <location>
        <begin position="1"/>
        <end position="26"/>
    </location>
</feature>
<feature type="compositionally biased region" description="Polar residues" evidence="1">
    <location>
        <begin position="277"/>
        <end position="289"/>
    </location>
</feature>
<comment type="caution">
    <text evidence="3">The sequence shown here is derived from an EMBL/GenBank/DDBJ whole genome shotgun (WGS) entry which is preliminary data.</text>
</comment>
<evidence type="ECO:0000313" key="4">
    <source>
        <dbReference type="Proteomes" id="UP001530377"/>
    </source>
</evidence>
<organism evidence="3 4">
    <name type="scientific">Cyclostephanos tholiformis</name>
    <dbReference type="NCBI Taxonomy" id="382380"/>
    <lineage>
        <taxon>Eukaryota</taxon>
        <taxon>Sar</taxon>
        <taxon>Stramenopiles</taxon>
        <taxon>Ochrophyta</taxon>
        <taxon>Bacillariophyta</taxon>
        <taxon>Coscinodiscophyceae</taxon>
        <taxon>Thalassiosirophycidae</taxon>
        <taxon>Stephanodiscales</taxon>
        <taxon>Stephanodiscaceae</taxon>
        <taxon>Cyclostephanos</taxon>
    </lineage>
</organism>
<sequence>MNPNEYTSHHPSGGSNPEAAAPAPHQPYKVASSSFLPRYAVMGPGGVITSATARDVLNGRGQGVQRHPGNTKYRTLVFVNKGLYAKCTRNDKLKISKGIVAAVRKVGGRFLELDERSGIYIDIGDKKATEKTSQALREGQTKIRLKLYNDEHEMALDPARPIADEKSLPTPLPREISAEAYFGYSVQVLESLYIADENASDASMSSDNKMVVAAAAAAAATANNIGTDVVRPTPPCTASESAVLNQIAMMKALEQFPGPRPTHQGQQHSQKQHHQQMPTSLPISDVSMSPDNKMVVSAAANASNIGSDIVRPTPSSTTSQSAIINHVAMMKALEQFPGLRPTHQSQQHSQKQHYQQMPNSLPASSSTYVNSAAVARALEQFPGVPPTAQQAVPIQQKQHQNQKKQHQQKPCPLAIPPTLPSSSTYGYSVGVDRNSEQCPGAALLAQQVPPAQLQKNQQQLSPPQPRFAKRGFEPGAMAMIFDQYTGTARGHSQPDPSLHAPIGRYSNMSSMGISEAGIGGGGWGYRPSFGDGRPTNMSLASMFSINSLRQLVESACRDRNRQANRGTMESMLSAEIRDLIQLSAPQLEQVDNFAMEDTESHVGREVDSFYNQMEDRVSELRFTDVSRWSSMGEAEHKPRLTDSTELSHVSRSSSMEASVRSSATDNMTIHSSPDGKR</sequence>
<proteinExistence type="predicted"/>
<feature type="region of interest" description="Disordered" evidence="1">
    <location>
        <begin position="384"/>
        <end position="410"/>
    </location>
</feature>
<keyword evidence="4" id="KW-1185">Reference proteome</keyword>
<feature type="compositionally biased region" description="Low complexity" evidence="1">
    <location>
        <begin position="647"/>
        <end position="663"/>
    </location>
</feature>
<feature type="compositionally biased region" description="Low complexity" evidence="1">
    <location>
        <begin position="343"/>
        <end position="356"/>
    </location>
</feature>
<reference evidence="3 4" key="1">
    <citation type="submission" date="2024-10" db="EMBL/GenBank/DDBJ databases">
        <title>Updated reference genomes for cyclostephanoid diatoms.</title>
        <authorList>
            <person name="Roberts W.R."/>
            <person name="Alverson A.J."/>
        </authorList>
    </citation>
    <scope>NUCLEOTIDE SEQUENCE [LARGE SCALE GENOMIC DNA]</scope>
    <source>
        <strain evidence="3 4">AJA228-03</strain>
    </source>
</reference>
<dbReference type="EMBL" id="JALLPB020000656">
    <property type="protein sequence ID" value="KAL3807244.1"/>
    <property type="molecule type" value="Genomic_DNA"/>
</dbReference>
<feature type="region of interest" description="Disordered" evidence="1">
    <location>
        <begin position="256"/>
        <end position="289"/>
    </location>
</feature>
<feature type="domain" description="DUF6824" evidence="2">
    <location>
        <begin position="55"/>
        <end position="138"/>
    </location>
</feature>
<feature type="compositionally biased region" description="Polar residues" evidence="1">
    <location>
        <begin position="1"/>
        <end position="15"/>
    </location>
</feature>
<dbReference type="InterPro" id="IPR049227">
    <property type="entry name" value="DUF6824"/>
</dbReference>
<feature type="region of interest" description="Disordered" evidence="1">
    <location>
        <begin position="339"/>
        <end position="365"/>
    </location>
</feature>
<evidence type="ECO:0000256" key="1">
    <source>
        <dbReference type="SAM" id="MobiDB-lite"/>
    </source>
</evidence>
<name>A0ABD3R3G7_9STRA</name>